<evidence type="ECO:0000256" key="7">
    <source>
        <dbReference type="HAMAP-Rule" id="MF_02065"/>
    </source>
</evidence>
<dbReference type="PANTHER" id="PTHR30518:SF2">
    <property type="entry name" value="ENDOLYTIC MUREIN TRANSGLYCOSYLASE"/>
    <property type="match status" value="1"/>
</dbReference>
<evidence type="ECO:0000256" key="8">
    <source>
        <dbReference type="SAM" id="MobiDB-lite"/>
    </source>
</evidence>
<dbReference type="EC" id="4.2.2.29" evidence="7"/>
<feature type="compositionally biased region" description="Pro residues" evidence="8">
    <location>
        <begin position="98"/>
        <end position="112"/>
    </location>
</feature>
<feature type="region of interest" description="Disordered" evidence="8">
    <location>
        <begin position="1"/>
        <end position="218"/>
    </location>
</feature>
<dbReference type="PANTHER" id="PTHR30518">
    <property type="entry name" value="ENDOLYTIC MUREIN TRANSGLYCOSYLASE"/>
    <property type="match status" value="1"/>
</dbReference>
<comment type="subcellular location">
    <subcellularLocation>
        <location evidence="7">Cell membrane</location>
        <topology evidence="7">Single-pass membrane protein</topology>
    </subcellularLocation>
</comment>
<dbReference type="GO" id="GO:0008932">
    <property type="term" value="F:lytic endotransglycosylase activity"/>
    <property type="evidence" value="ECO:0007669"/>
    <property type="project" value="UniProtKB-UniRule"/>
</dbReference>
<feature type="compositionally biased region" description="Gly residues" evidence="8">
    <location>
        <begin position="8"/>
        <end position="18"/>
    </location>
</feature>
<keyword evidence="5 7" id="KW-0456">Lyase</keyword>
<dbReference type="STRING" id="673521.SAMN05660991_02519"/>
<dbReference type="Pfam" id="PF02618">
    <property type="entry name" value="YceG"/>
    <property type="match status" value="1"/>
</dbReference>
<dbReference type="EMBL" id="FOEE01000007">
    <property type="protein sequence ID" value="SEO95528.1"/>
    <property type="molecule type" value="Genomic_DNA"/>
</dbReference>
<protein>
    <recommendedName>
        <fullName evidence="7">Endolytic murein transglycosylase</fullName>
        <ecNumber evidence="7">4.2.2.29</ecNumber>
    </recommendedName>
    <alternativeName>
        <fullName evidence="7">Peptidoglycan lytic transglycosylase</fullName>
    </alternativeName>
    <alternativeName>
        <fullName evidence="7">Peptidoglycan polymerization terminase</fullName>
    </alternativeName>
</protein>
<dbReference type="Gene3D" id="3.30.1490.480">
    <property type="entry name" value="Endolytic murein transglycosylase"/>
    <property type="match status" value="1"/>
</dbReference>
<evidence type="ECO:0000256" key="4">
    <source>
        <dbReference type="ARBA" id="ARBA00023136"/>
    </source>
</evidence>
<gene>
    <name evidence="7" type="primary">mltG</name>
    <name evidence="9" type="ORF">SAMN05660991_02519</name>
</gene>
<dbReference type="InterPro" id="IPR003770">
    <property type="entry name" value="MLTG-like"/>
</dbReference>
<name>A0A1H8TYM2_9ACTN</name>
<dbReference type="NCBIfam" id="TIGR00247">
    <property type="entry name" value="endolytic transglycosylase MltG"/>
    <property type="match status" value="1"/>
</dbReference>
<comment type="similarity">
    <text evidence="7">Belongs to the transglycosylase MltG family.</text>
</comment>
<keyword evidence="6 7" id="KW-0961">Cell wall biogenesis/degradation</keyword>
<keyword evidence="10" id="KW-1185">Reference proteome</keyword>
<evidence type="ECO:0000256" key="1">
    <source>
        <dbReference type="ARBA" id="ARBA00022475"/>
    </source>
</evidence>
<evidence type="ECO:0000256" key="5">
    <source>
        <dbReference type="ARBA" id="ARBA00023239"/>
    </source>
</evidence>
<sequence length="563" mass="58966">MSFPTPPGGRGGQPGPGDAGQSLSAWAAALPRQQPPARRDPGTPAAPVAVPPRRRAGVIDRADAPDFPIAEYARHSGGGGDDDESTGRLPGVGDAATPPLPPVPGAPLPPRPAGTWSRLQRRSDVAADDEATVAQPAVGTPGPPPGGDEHPPAATDDTGAHPVDGHDDHTGGLEVVVADAGNRRSRRARRAAEHDHDAHDHDPHDHDPHEDDDHADARPRRRRPVAILVSLVVLAAVVAGIVVGGKALLDLINPADEDYSGQGTGSVQVRIADGDTLSDIGRTLAEADVIASVGPFVTAAEAVPAAMGIQPGVYGMRLQMSGAAALDLLLDPASRLFSRVTIPEGFTVQRVLERLAQETDTPAEELFSASTDVAAIGLPPYANGLLEGWLFPATYDFEPETTPQQMLQQMVSRTVQVLDSLGVAPEQRLLLVTKASLVQAEASLPEDMGRVAQVLENRLASGMPLQLDSTVNYATGGTGITTTADERASDSPYNTYARPGLPPGAIGNPGEDALRAVLAPTPGPWLYFVTVNPDTGETRFAVTIEEHNQNVALFRQWLAENPD</sequence>
<evidence type="ECO:0000313" key="9">
    <source>
        <dbReference type="EMBL" id="SEO95528.1"/>
    </source>
</evidence>
<evidence type="ECO:0000256" key="6">
    <source>
        <dbReference type="ARBA" id="ARBA00023316"/>
    </source>
</evidence>
<comment type="function">
    <text evidence="7">Functions as a peptidoglycan terminase that cleaves nascent peptidoglycan strands endolytically to terminate their elongation.</text>
</comment>
<keyword evidence="3 7" id="KW-1133">Transmembrane helix</keyword>
<evidence type="ECO:0000256" key="3">
    <source>
        <dbReference type="ARBA" id="ARBA00022989"/>
    </source>
</evidence>
<feature type="compositionally biased region" description="Low complexity" evidence="8">
    <location>
        <begin position="25"/>
        <end position="36"/>
    </location>
</feature>
<keyword evidence="4 7" id="KW-0472">Membrane</keyword>
<dbReference type="CDD" id="cd08010">
    <property type="entry name" value="MltG_like"/>
    <property type="match status" value="1"/>
</dbReference>
<dbReference type="Proteomes" id="UP000198960">
    <property type="component" value="Unassembled WGS sequence"/>
</dbReference>
<comment type="catalytic activity">
    <reaction evidence="7">
        <text>a peptidoglycan chain = a peptidoglycan chain with N-acetyl-1,6-anhydromuramyl-[peptide] at the reducing end + a peptidoglycan chain with N-acetylglucosamine at the non-reducing end.</text>
        <dbReference type="EC" id="4.2.2.29"/>
    </reaction>
</comment>
<feature type="region of interest" description="Disordered" evidence="8">
    <location>
        <begin position="479"/>
        <end position="508"/>
    </location>
</feature>
<feature type="site" description="Important for catalytic activity" evidence="7">
    <location>
        <position position="441"/>
    </location>
</feature>
<dbReference type="GO" id="GO:0071555">
    <property type="term" value="P:cell wall organization"/>
    <property type="evidence" value="ECO:0007669"/>
    <property type="project" value="UniProtKB-KW"/>
</dbReference>
<dbReference type="GO" id="GO:0005886">
    <property type="term" value="C:plasma membrane"/>
    <property type="evidence" value="ECO:0007669"/>
    <property type="project" value="UniProtKB-SubCell"/>
</dbReference>
<accession>A0A1H8TYM2</accession>
<organism evidence="9 10">
    <name type="scientific">Trujillonella endophytica</name>
    <dbReference type="NCBI Taxonomy" id="673521"/>
    <lineage>
        <taxon>Bacteria</taxon>
        <taxon>Bacillati</taxon>
        <taxon>Actinomycetota</taxon>
        <taxon>Actinomycetes</taxon>
        <taxon>Geodermatophilales</taxon>
        <taxon>Geodermatophilaceae</taxon>
        <taxon>Trujillonella</taxon>
    </lineage>
</organism>
<reference evidence="10" key="1">
    <citation type="submission" date="2016-10" db="EMBL/GenBank/DDBJ databases">
        <authorList>
            <person name="Varghese N."/>
            <person name="Submissions S."/>
        </authorList>
    </citation>
    <scope>NUCLEOTIDE SEQUENCE [LARGE SCALE GENOMIC DNA]</scope>
    <source>
        <strain evidence="10">DSM 45413</strain>
    </source>
</reference>
<evidence type="ECO:0000256" key="2">
    <source>
        <dbReference type="ARBA" id="ARBA00022692"/>
    </source>
</evidence>
<dbReference type="AlphaFoldDB" id="A0A1H8TYM2"/>
<feature type="transmembrane region" description="Helical" evidence="7">
    <location>
        <begin position="225"/>
        <end position="249"/>
    </location>
</feature>
<proteinExistence type="inferred from homology"/>
<dbReference type="GO" id="GO:0009252">
    <property type="term" value="P:peptidoglycan biosynthetic process"/>
    <property type="evidence" value="ECO:0007669"/>
    <property type="project" value="UniProtKB-UniRule"/>
</dbReference>
<feature type="compositionally biased region" description="Basic and acidic residues" evidence="8">
    <location>
        <begin position="190"/>
        <end position="218"/>
    </location>
</feature>
<dbReference type="RefSeq" id="WP_244524643.1">
    <property type="nucleotide sequence ID" value="NZ_FOEE01000007.1"/>
</dbReference>
<keyword evidence="2 7" id="KW-0812">Transmembrane</keyword>
<dbReference type="Gene3D" id="3.30.160.60">
    <property type="entry name" value="Classic Zinc Finger"/>
    <property type="match status" value="1"/>
</dbReference>
<evidence type="ECO:0000313" key="10">
    <source>
        <dbReference type="Proteomes" id="UP000198960"/>
    </source>
</evidence>
<keyword evidence="1 7" id="KW-1003">Cell membrane</keyword>
<dbReference type="HAMAP" id="MF_02065">
    <property type="entry name" value="MltG"/>
    <property type="match status" value="1"/>
</dbReference>